<evidence type="ECO:0000313" key="2">
    <source>
        <dbReference type="Proteomes" id="UP000815325"/>
    </source>
</evidence>
<protein>
    <recommendedName>
        <fullName evidence="3">Encoded protein</fullName>
    </recommendedName>
</protein>
<gene>
    <name evidence="1" type="ORF">DUNSADRAFT_7742</name>
</gene>
<keyword evidence="2" id="KW-1185">Reference proteome</keyword>
<accession>A0ABQ7GKR5</accession>
<dbReference type="Proteomes" id="UP000815325">
    <property type="component" value="Unassembled WGS sequence"/>
</dbReference>
<organism evidence="1 2">
    <name type="scientific">Dunaliella salina</name>
    <name type="common">Green alga</name>
    <name type="synonym">Protococcus salinus</name>
    <dbReference type="NCBI Taxonomy" id="3046"/>
    <lineage>
        <taxon>Eukaryota</taxon>
        <taxon>Viridiplantae</taxon>
        <taxon>Chlorophyta</taxon>
        <taxon>core chlorophytes</taxon>
        <taxon>Chlorophyceae</taxon>
        <taxon>CS clade</taxon>
        <taxon>Chlamydomonadales</taxon>
        <taxon>Dunaliellaceae</taxon>
        <taxon>Dunaliella</taxon>
    </lineage>
</organism>
<evidence type="ECO:0000313" key="1">
    <source>
        <dbReference type="EMBL" id="KAF5835200.1"/>
    </source>
</evidence>
<sequence length="74" mass="8367">MVEAGNAMLRPLCFLSVVYEHSSLRVLSACRPFFTLKSCDILSACWNARDEQPRTPQKWEVLKKTSLHGITNNG</sequence>
<name>A0ABQ7GKR5_DUNSA</name>
<comment type="caution">
    <text evidence="1">The sequence shown here is derived from an EMBL/GenBank/DDBJ whole genome shotgun (WGS) entry which is preliminary data.</text>
</comment>
<evidence type="ECO:0008006" key="3">
    <source>
        <dbReference type="Google" id="ProtNLM"/>
    </source>
</evidence>
<proteinExistence type="predicted"/>
<dbReference type="EMBL" id="MU069717">
    <property type="protein sequence ID" value="KAF5835200.1"/>
    <property type="molecule type" value="Genomic_DNA"/>
</dbReference>
<reference evidence="1" key="1">
    <citation type="submission" date="2017-08" db="EMBL/GenBank/DDBJ databases">
        <authorList>
            <person name="Polle J.E."/>
            <person name="Barry K."/>
            <person name="Cushman J."/>
            <person name="Schmutz J."/>
            <person name="Tran D."/>
            <person name="Hathwaick L.T."/>
            <person name="Yim W.C."/>
            <person name="Jenkins J."/>
            <person name="Mckie-Krisberg Z.M."/>
            <person name="Prochnik S."/>
            <person name="Lindquist E."/>
            <person name="Dockter R.B."/>
            <person name="Adam C."/>
            <person name="Molina H."/>
            <person name="Bunkerborg J."/>
            <person name="Jin E."/>
            <person name="Buchheim M."/>
            <person name="Magnuson J."/>
        </authorList>
    </citation>
    <scope>NUCLEOTIDE SEQUENCE</scope>
    <source>
        <strain evidence="1">CCAP 19/18</strain>
    </source>
</reference>